<name>A0A517MQE0_9BACT</name>
<protein>
    <recommendedName>
        <fullName evidence="2">YHYH domain-containing protein</fullName>
    </recommendedName>
</protein>
<dbReference type="AlphaFoldDB" id="A0A517MQE0"/>
<organism evidence="3 4">
    <name type="scientific">Adhaeretor mobilis</name>
    <dbReference type="NCBI Taxonomy" id="1930276"/>
    <lineage>
        <taxon>Bacteria</taxon>
        <taxon>Pseudomonadati</taxon>
        <taxon>Planctomycetota</taxon>
        <taxon>Planctomycetia</taxon>
        <taxon>Pirellulales</taxon>
        <taxon>Lacipirellulaceae</taxon>
        <taxon>Adhaeretor</taxon>
    </lineage>
</organism>
<feature type="domain" description="YHYH" evidence="2">
    <location>
        <begin position="136"/>
        <end position="363"/>
    </location>
</feature>
<evidence type="ECO:0000313" key="4">
    <source>
        <dbReference type="Proteomes" id="UP000319852"/>
    </source>
</evidence>
<keyword evidence="1" id="KW-0732">Signal</keyword>
<gene>
    <name evidence="3" type="ORF">HG15A2_03630</name>
</gene>
<evidence type="ECO:0000259" key="2">
    <source>
        <dbReference type="Pfam" id="PF14240"/>
    </source>
</evidence>
<dbReference type="InterPro" id="IPR013424">
    <property type="entry name" value="Ice-binding_C"/>
</dbReference>
<evidence type="ECO:0000313" key="3">
    <source>
        <dbReference type="EMBL" id="QDS97103.1"/>
    </source>
</evidence>
<dbReference type="Proteomes" id="UP000319852">
    <property type="component" value="Chromosome"/>
</dbReference>
<dbReference type="KEGG" id="amob:HG15A2_03630"/>
<accession>A0A517MQE0</accession>
<sequence precursor="true">MRLSSLLPILLFAVSLIHTANSSWAHSGHDHSVPTGVWPEHDDHDETAGTGSTLVAAVIDSASPGSDPRVSAWKLADGSTGTSPDSAINNVVSNVLADVNTVAFNSNYVFIRTTGVPSHSLGPFSNPNVPGDVDATYRISCNPMEQTGAKTSTGLGSIGVMVNGAGFFNASDGTYWRPNNNGITNPGGQQPPNSNWSTNALWYRAVELGGIDDGGGHPSPVNGQTNPNGSGLGFYHYHQAPFGLLDQIDPGNYGNMGSPIVGFAFDGYPVVGPFAYVDDTMTSVVQMQSSYGVHDDRLAFPDPKPTVEDYAMGSFLEDFVYNDGSGNLNEYNMAFVKFSADGRAILTDESDSEGDWAYFATIDALDASHSNDITRDGSVAYPYIIGPEYYGVVDQNAGSINVPGNVTYYFEYTDADFNADTNIDGGDFLAWQRGESPDALDSSDLLNWQNQYGVSSSAALIAALVPEPASILLLGLVGLFLIDRRLWLVTSLNSPDTLNTQTARATTARGSVRRH</sequence>
<dbReference type="EMBL" id="CP036263">
    <property type="protein sequence ID" value="QDS97103.1"/>
    <property type="molecule type" value="Genomic_DNA"/>
</dbReference>
<dbReference type="NCBIfam" id="TIGR02595">
    <property type="entry name" value="PEP_CTERM"/>
    <property type="match status" value="1"/>
</dbReference>
<feature type="chain" id="PRO_5021834715" description="YHYH domain-containing protein" evidence="1">
    <location>
        <begin position="26"/>
        <end position="515"/>
    </location>
</feature>
<feature type="signal peptide" evidence="1">
    <location>
        <begin position="1"/>
        <end position="25"/>
    </location>
</feature>
<reference evidence="3 4" key="1">
    <citation type="submission" date="2019-02" db="EMBL/GenBank/DDBJ databases">
        <title>Deep-cultivation of Planctomycetes and their phenomic and genomic characterization uncovers novel biology.</title>
        <authorList>
            <person name="Wiegand S."/>
            <person name="Jogler M."/>
            <person name="Boedeker C."/>
            <person name="Pinto D."/>
            <person name="Vollmers J."/>
            <person name="Rivas-Marin E."/>
            <person name="Kohn T."/>
            <person name="Peeters S.H."/>
            <person name="Heuer A."/>
            <person name="Rast P."/>
            <person name="Oberbeckmann S."/>
            <person name="Bunk B."/>
            <person name="Jeske O."/>
            <person name="Meyerdierks A."/>
            <person name="Storesund J.E."/>
            <person name="Kallscheuer N."/>
            <person name="Luecker S."/>
            <person name="Lage O.M."/>
            <person name="Pohl T."/>
            <person name="Merkel B.J."/>
            <person name="Hornburger P."/>
            <person name="Mueller R.-W."/>
            <person name="Bruemmer F."/>
            <person name="Labrenz M."/>
            <person name="Spormann A.M."/>
            <person name="Op den Camp H."/>
            <person name="Overmann J."/>
            <person name="Amann R."/>
            <person name="Jetten M.S.M."/>
            <person name="Mascher T."/>
            <person name="Medema M.H."/>
            <person name="Devos D.P."/>
            <person name="Kaster A.-K."/>
            <person name="Ovreas L."/>
            <person name="Rohde M."/>
            <person name="Galperin M.Y."/>
            <person name="Jogler C."/>
        </authorList>
    </citation>
    <scope>NUCLEOTIDE SEQUENCE [LARGE SCALE GENOMIC DNA]</scope>
    <source>
        <strain evidence="3 4">HG15A2</strain>
    </source>
</reference>
<dbReference type="RefSeq" id="WP_145057219.1">
    <property type="nucleotide sequence ID" value="NZ_CP036263.1"/>
</dbReference>
<dbReference type="InterPro" id="IPR025924">
    <property type="entry name" value="YHYH_dom"/>
</dbReference>
<proteinExistence type="predicted"/>
<dbReference type="Pfam" id="PF14240">
    <property type="entry name" value="YHYH"/>
    <property type="match status" value="1"/>
</dbReference>
<evidence type="ECO:0000256" key="1">
    <source>
        <dbReference type="SAM" id="SignalP"/>
    </source>
</evidence>
<dbReference type="OrthoDB" id="9797506at2"/>
<keyword evidence="4" id="KW-1185">Reference proteome</keyword>